<evidence type="ECO:0000256" key="1">
    <source>
        <dbReference type="ARBA" id="ARBA00004170"/>
    </source>
</evidence>
<dbReference type="PROSITE" id="PS50942">
    <property type="entry name" value="ENTH"/>
    <property type="match status" value="1"/>
</dbReference>
<dbReference type="InterPro" id="IPR008942">
    <property type="entry name" value="ENTH_VHS"/>
</dbReference>
<dbReference type="GO" id="GO:0005886">
    <property type="term" value="C:plasma membrane"/>
    <property type="evidence" value="ECO:0007669"/>
    <property type="project" value="TreeGrafter"/>
</dbReference>
<dbReference type="AlphaFoldDB" id="A0AAJ0HFI7"/>
<evidence type="ECO:0000256" key="10">
    <source>
        <dbReference type="ARBA" id="ARBA00023121"/>
    </source>
</evidence>
<dbReference type="PANTHER" id="PTHR12276:SF110">
    <property type="entry name" value="EPSIN-1-RELATED"/>
    <property type="match status" value="1"/>
</dbReference>
<organism evidence="15 16">
    <name type="scientific">Lasiosphaeria hispida</name>
    <dbReference type="NCBI Taxonomy" id="260671"/>
    <lineage>
        <taxon>Eukaryota</taxon>
        <taxon>Fungi</taxon>
        <taxon>Dikarya</taxon>
        <taxon>Ascomycota</taxon>
        <taxon>Pezizomycotina</taxon>
        <taxon>Sordariomycetes</taxon>
        <taxon>Sordariomycetidae</taxon>
        <taxon>Sordariales</taxon>
        <taxon>Lasiosphaeriaceae</taxon>
        <taxon>Lasiosphaeria</taxon>
    </lineage>
</organism>
<sequence>MSKVIRSVKNVTKGYSTVQVKVREATSNDPWGPTGTQMSEIAQLTFNSSTDFYEIMDMIDKRLNDKGKNWRHVLKALKVMDYCLHEGSELVVTWAKQNIFIIKTLREFQYIDEDGRDVGQNVRVAAKELTSLILDEERLRSERNDRRTWKSRVTGLEEFGPGHQQSPPHEPSVRRQPRRQFTDEEDAEYKLAIEASKHQEEEDRRKRESRHTEGDDDDLAKAIKLSKEEEERRRRELEESNAQSLFDDEPSQNSQSQFTGFNQGYQQGSAVDFFANPIEQNQMPVQPTGYMNNAYTGYQTQPTGYQNGYSNGLGAQPTGFDAYAQQQQQLQQQQLQQQQLQQQQQQQQLQQQQGFQLQPAGFNPYAPQQQQFQPQAQDNSLHPGSNNPWAGNSSLQTGGIKPMATGSNNPFAQQQQQQSFARPQAFKAPSMPTLGSLPEQKTLQTFSQSPQTYNLPTPQPTPQIQQPQRELSEHEARLNALLSSGDGMDTFGNTGNLRIPAQHTAPGTFVNSAGAGLNRVTADATGNNPFLKTQYTGMPTVSYGGQQMPAATGPAGMNGYGGQGTNNPFAGRQQQQQQGDLIQF</sequence>
<keyword evidence="6" id="KW-0597">Phosphoprotein</keyword>
<evidence type="ECO:0000256" key="8">
    <source>
        <dbReference type="ARBA" id="ARBA00022737"/>
    </source>
</evidence>
<comment type="similarity">
    <text evidence="3">Belongs to the epsin family.</text>
</comment>
<dbReference type="GO" id="GO:0005768">
    <property type="term" value="C:endosome"/>
    <property type="evidence" value="ECO:0007669"/>
    <property type="project" value="TreeGrafter"/>
</dbReference>
<accession>A0AAJ0HFI7</accession>
<evidence type="ECO:0000256" key="7">
    <source>
        <dbReference type="ARBA" id="ARBA00022583"/>
    </source>
</evidence>
<evidence type="ECO:0000313" key="16">
    <source>
        <dbReference type="Proteomes" id="UP001275084"/>
    </source>
</evidence>
<dbReference type="Pfam" id="PF08226">
    <property type="entry name" value="DUF1720"/>
    <property type="match status" value="1"/>
</dbReference>
<dbReference type="Pfam" id="PF01417">
    <property type="entry name" value="ENTH"/>
    <property type="match status" value="1"/>
</dbReference>
<dbReference type="GO" id="GO:0006897">
    <property type="term" value="P:endocytosis"/>
    <property type="evidence" value="ECO:0007669"/>
    <property type="project" value="UniProtKB-KW"/>
</dbReference>
<dbReference type="PANTHER" id="PTHR12276">
    <property type="entry name" value="EPSIN/ENT-RELATED"/>
    <property type="match status" value="1"/>
</dbReference>
<dbReference type="GO" id="GO:0070530">
    <property type="term" value="F:K63-linked polyubiquitin modification-dependent protein binding"/>
    <property type="evidence" value="ECO:0007669"/>
    <property type="project" value="UniProtKB-ARBA"/>
</dbReference>
<evidence type="ECO:0000256" key="6">
    <source>
        <dbReference type="ARBA" id="ARBA00022553"/>
    </source>
</evidence>
<proteinExistence type="inferred from homology"/>
<evidence type="ECO:0000313" key="15">
    <source>
        <dbReference type="EMBL" id="KAK3349909.1"/>
    </source>
</evidence>
<keyword evidence="7" id="KW-0254">Endocytosis</keyword>
<evidence type="ECO:0000256" key="2">
    <source>
        <dbReference type="ARBA" id="ARBA00004496"/>
    </source>
</evidence>
<dbReference type="Gene3D" id="1.25.40.90">
    <property type="match status" value="1"/>
</dbReference>
<name>A0AAJ0HFI7_9PEZI</name>
<gene>
    <name evidence="15" type="ORF">B0T25DRAFT_592013</name>
</gene>
<dbReference type="EMBL" id="JAUIQD010000005">
    <property type="protein sequence ID" value="KAK3349909.1"/>
    <property type="molecule type" value="Genomic_DNA"/>
</dbReference>
<feature type="compositionally biased region" description="Polar residues" evidence="13">
    <location>
        <begin position="439"/>
        <end position="455"/>
    </location>
</feature>
<dbReference type="InterPro" id="IPR013182">
    <property type="entry name" value="DUF1720"/>
</dbReference>
<evidence type="ECO:0000256" key="11">
    <source>
        <dbReference type="ARBA" id="ARBA00023136"/>
    </source>
</evidence>
<feature type="compositionally biased region" description="Basic and acidic residues" evidence="13">
    <location>
        <begin position="188"/>
        <end position="238"/>
    </location>
</feature>
<dbReference type="FunFam" id="1.25.40.90:FF:000010">
    <property type="entry name" value="EH domain binding protein"/>
    <property type="match status" value="1"/>
</dbReference>
<comment type="subcellular location">
    <subcellularLocation>
        <location evidence="2">Cytoplasm</location>
    </subcellularLocation>
    <subcellularLocation>
        <location evidence="1">Membrane</location>
        <topology evidence="1">Peripheral membrane protein</topology>
    </subcellularLocation>
</comment>
<dbReference type="SMART" id="SM00726">
    <property type="entry name" value="UIM"/>
    <property type="match status" value="2"/>
</dbReference>
<keyword evidence="8" id="KW-0677">Repeat</keyword>
<dbReference type="SUPFAM" id="SSF48464">
    <property type="entry name" value="ENTH/VHS domain"/>
    <property type="match status" value="1"/>
</dbReference>
<keyword evidence="12" id="KW-0175">Coiled coil</keyword>
<dbReference type="GO" id="GO:0030125">
    <property type="term" value="C:clathrin vesicle coat"/>
    <property type="evidence" value="ECO:0007669"/>
    <property type="project" value="TreeGrafter"/>
</dbReference>
<feature type="compositionally biased region" description="Polar residues" evidence="13">
    <location>
        <begin position="378"/>
        <end position="397"/>
    </location>
</feature>
<evidence type="ECO:0000256" key="3">
    <source>
        <dbReference type="ARBA" id="ARBA00010130"/>
    </source>
</evidence>
<feature type="region of interest" description="Disordered" evidence="13">
    <location>
        <begin position="359"/>
        <end position="474"/>
    </location>
</feature>
<reference evidence="15" key="2">
    <citation type="submission" date="2023-06" db="EMBL/GenBank/DDBJ databases">
        <authorList>
            <consortium name="Lawrence Berkeley National Laboratory"/>
            <person name="Haridas S."/>
            <person name="Hensen N."/>
            <person name="Bonometti L."/>
            <person name="Westerberg I."/>
            <person name="Brannstrom I.O."/>
            <person name="Guillou S."/>
            <person name="Cros-Aarteil S."/>
            <person name="Calhoun S."/>
            <person name="Kuo A."/>
            <person name="Mondo S."/>
            <person name="Pangilinan J."/>
            <person name="Riley R."/>
            <person name="Labutti K."/>
            <person name="Andreopoulos B."/>
            <person name="Lipzen A."/>
            <person name="Chen C."/>
            <person name="Yanf M."/>
            <person name="Daum C."/>
            <person name="Ng V."/>
            <person name="Clum A."/>
            <person name="Steindorff A."/>
            <person name="Ohm R."/>
            <person name="Martin F."/>
            <person name="Silar P."/>
            <person name="Natvig D."/>
            <person name="Lalanne C."/>
            <person name="Gautier V."/>
            <person name="Ament-Velasquez S.L."/>
            <person name="Kruys A."/>
            <person name="Hutchinson M.I."/>
            <person name="Powell A.J."/>
            <person name="Barry K."/>
            <person name="Miller A.N."/>
            <person name="Grigoriev I.V."/>
            <person name="Debuchy R."/>
            <person name="Gladieux P."/>
            <person name="Thoren M.H."/>
            <person name="Johannesson H."/>
        </authorList>
    </citation>
    <scope>NUCLEOTIDE SEQUENCE</scope>
    <source>
        <strain evidence="15">CBS 955.72</strain>
    </source>
</reference>
<feature type="coiled-coil region" evidence="12">
    <location>
        <begin position="323"/>
        <end position="352"/>
    </location>
</feature>
<keyword evidence="16" id="KW-1185">Reference proteome</keyword>
<dbReference type="InterPro" id="IPR003903">
    <property type="entry name" value="UIM_dom"/>
</dbReference>
<dbReference type="InterPro" id="IPR013809">
    <property type="entry name" value="ENTH"/>
</dbReference>
<evidence type="ECO:0000256" key="4">
    <source>
        <dbReference type="ARBA" id="ARBA00022490"/>
    </source>
</evidence>
<dbReference type="CDD" id="cd16991">
    <property type="entry name" value="ENTH_Ent1_Ent2"/>
    <property type="match status" value="1"/>
</dbReference>
<evidence type="ECO:0000256" key="5">
    <source>
        <dbReference type="ARBA" id="ARBA00022499"/>
    </source>
</evidence>
<keyword evidence="10" id="KW-0446">Lipid-binding</keyword>
<keyword evidence="5" id="KW-1017">Isopeptide bond</keyword>
<evidence type="ECO:0000256" key="9">
    <source>
        <dbReference type="ARBA" id="ARBA00022843"/>
    </source>
</evidence>
<evidence type="ECO:0000259" key="14">
    <source>
        <dbReference type="PROSITE" id="PS50942"/>
    </source>
</evidence>
<evidence type="ECO:0000256" key="13">
    <source>
        <dbReference type="SAM" id="MobiDB-lite"/>
    </source>
</evidence>
<dbReference type="SMART" id="SM00273">
    <property type="entry name" value="ENTH"/>
    <property type="match status" value="1"/>
</dbReference>
<reference evidence="15" key="1">
    <citation type="journal article" date="2023" name="Mol. Phylogenet. Evol.">
        <title>Genome-scale phylogeny and comparative genomics of the fungal order Sordariales.</title>
        <authorList>
            <person name="Hensen N."/>
            <person name="Bonometti L."/>
            <person name="Westerberg I."/>
            <person name="Brannstrom I.O."/>
            <person name="Guillou S."/>
            <person name="Cros-Aarteil S."/>
            <person name="Calhoun S."/>
            <person name="Haridas S."/>
            <person name="Kuo A."/>
            <person name="Mondo S."/>
            <person name="Pangilinan J."/>
            <person name="Riley R."/>
            <person name="LaButti K."/>
            <person name="Andreopoulos B."/>
            <person name="Lipzen A."/>
            <person name="Chen C."/>
            <person name="Yan M."/>
            <person name="Daum C."/>
            <person name="Ng V."/>
            <person name="Clum A."/>
            <person name="Steindorff A."/>
            <person name="Ohm R.A."/>
            <person name="Martin F."/>
            <person name="Silar P."/>
            <person name="Natvig D.O."/>
            <person name="Lalanne C."/>
            <person name="Gautier V."/>
            <person name="Ament-Velasquez S.L."/>
            <person name="Kruys A."/>
            <person name="Hutchinson M.I."/>
            <person name="Powell A.J."/>
            <person name="Barry K."/>
            <person name="Miller A.N."/>
            <person name="Grigoriev I.V."/>
            <person name="Debuchy R."/>
            <person name="Gladieux P."/>
            <person name="Hiltunen Thoren M."/>
            <person name="Johannesson H."/>
        </authorList>
    </citation>
    <scope>NUCLEOTIDE SEQUENCE</scope>
    <source>
        <strain evidence="15">CBS 955.72</strain>
    </source>
</reference>
<feature type="region of interest" description="Disordered" evidence="13">
    <location>
        <begin position="155"/>
        <end position="262"/>
    </location>
</feature>
<comment type="caution">
    <text evidence="15">The sequence shown here is derived from an EMBL/GenBank/DDBJ whole genome shotgun (WGS) entry which is preliminary data.</text>
</comment>
<feature type="compositionally biased region" description="Low complexity" evidence="13">
    <location>
        <begin position="366"/>
        <end position="377"/>
    </location>
</feature>
<evidence type="ECO:0000256" key="12">
    <source>
        <dbReference type="SAM" id="Coils"/>
    </source>
</evidence>
<feature type="compositionally biased region" description="Polar residues" evidence="13">
    <location>
        <begin position="251"/>
        <end position="262"/>
    </location>
</feature>
<dbReference type="PROSITE" id="PS50330">
    <property type="entry name" value="UIM"/>
    <property type="match status" value="2"/>
</dbReference>
<dbReference type="Proteomes" id="UP001275084">
    <property type="component" value="Unassembled WGS sequence"/>
</dbReference>
<dbReference type="GO" id="GO:0030276">
    <property type="term" value="F:clathrin binding"/>
    <property type="evidence" value="ECO:0007669"/>
    <property type="project" value="TreeGrafter"/>
</dbReference>
<feature type="domain" description="ENTH" evidence="14">
    <location>
        <begin position="10"/>
        <end position="143"/>
    </location>
</feature>
<dbReference type="GO" id="GO:0005543">
    <property type="term" value="F:phospholipid binding"/>
    <property type="evidence" value="ECO:0007669"/>
    <property type="project" value="TreeGrafter"/>
</dbReference>
<keyword evidence="4" id="KW-0963">Cytoplasm</keyword>
<protein>
    <submittedName>
        <fullName evidence="15">ENTH domain-containing protein</fullName>
    </submittedName>
</protein>
<dbReference type="GO" id="GO:0007015">
    <property type="term" value="P:actin filament organization"/>
    <property type="evidence" value="ECO:0007669"/>
    <property type="project" value="TreeGrafter"/>
</dbReference>
<keyword evidence="9" id="KW-0832">Ubl conjugation</keyword>
<dbReference type="GO" id="GO:0000147">
    <property type="term" value="P:actin cortical patch assembly"/>
    <property type="evidence" value="ECO:0007669"/>
    <property type="project" value="UniProtKB-ARBA"/>
</dbReference>
<keyword evidence="11" id="KW-0472">Membrane</keyword>